<reference evidence="2 3" key="1">
    <citation type="journal article" date="2015" name="Int. J. Syst. Evol. Microbiol.">
        <title>Thermococcus eurythermalis sp. nov., a conditional piezophilic hyperthermophilic archaeon with a wide temperature range isolated from an oil-immersed chimney in the Guaymas Basin.</title>
        <authorList>
            <person name="Zhao W."/>
            <person name="Zeng X."/>
            <person name="Xiao X."/>
        </authorList>
    </citation>
    <scope>NUCLEOTIDE SEQUENCE [LARGE SCALE GENOMIC DNA]</scope>
    <source>
        <strain evidence="2 3">A501</strain>
    </source>
</reference>
<dbReference type="RefSeq" id="WP_050002237.1">
    <property type="nucleotide sequence ID" value="NZ_CP008887.1"/>
</dbReference>
<sequence length="244" mass="28166">MHNLDKALLELFASSGGTLTANLKPYLSLILEIYGAFEILDRFIKWRKKEEKRRKLKRSLALTFQKKLDKARNDLEKLADDLAYAFGALFIYSIAIPPFEPKEKARDIIKQLENDYIEMTKSMGELMRLVKKHEKMIVSALELDETQIMLLEGLSEAFEKETPDIKALVDYLPLIVQEMQKTEKERKAFGRELAKGIGKFNSTTGLAVINRALGINRRYKRCFKKAAKHGLKEFSEKFNECIAR</sequence>
<evidence type="ECO:0000313" key="3">
    <source>
        <dbReference type="Proteomes" id="UP000029980"/>
    </source>
</evidence>
<evidence type="ECO:0000256" key="1">
    <source>
        <dbReference type="SAM" id="Coils"/>
    </source>
</evidence>
<dbReference type="STRING" id="1505907.TEU_02270"/>
<dbReference type="GeneID" id="25152258"/>
<dbReference type="AlphaFoldDB" id="A0A097QS14"/>
<organism evidence="2 3">
    <name type="scientific">Thermococcus eurythermalis</name>
    <dbReference type="NCBI Taxonomy" id="1505907"/>
    <lineage>
        <taxon>Archaea</taxon>
        <taxon>Methanobacteriati</taxon>
        <taxon>Methanobacteriota</taxon>
        <taxon>Thermococci</taxon>
        <taxon>Thermococcales</taxon>
        <taxon>Thermococcaceae</taxon>
        <taxon>Thermococcus</taxon>
    </lineage>
</organism>
<dbReference type="EMBL" id="CP008887">
    <property type="protein sequence ID" value="AIU69259.1"/>
    <property type="molecule type" value="Genomic_DNA"/>
</dbReference>
<feature type="coiled-coil region" evidence="1">
    <location>
        <begin position="61"/>
        <end position="129"/>
    </location>
</feature>
<accession>A0A097QS14</accession>
<dbReference type="OrthoDB" id="100433at2157"/>
<name>A0A097QS14_9EURY</name>
<gene>
    <name evidence="2" type="ORF">TEU_02270</name>
</gene>
<protein>
    <submittedName>
        <fullName evidence="2">Uncharacterized protein</fullName>
    </submittedName>
</protein>
<dbReference type="KEGG" id="teu:TEU_02270"/>
<keyword evidence="3" id="KW-1185">Reference proteome</keyword>
<dbReference type="Proteomes" id="UP000029980">
    <property type="component" value="Chromosome"/>
</dbReference>
<proteinExistence type="predicted"/>
<dbReference type="HOGENOM" id="CLU_1136106_0_0_2"/>
<keyword evidence="1" id="KW-0175">Coiled coil</keyword>
<evidence type="ECO:0000313" key="2">
    <source>
        <dbReference type="EMBL" id="AIU69259.1"/>
    </source>
</evidence>